<keyword evidence="4" id="KW-1185">Reference proteome</keyword>
<proteinExistence type="predicted"/>
<dbReference type="AlphaFoldDB" id="A0A1Y4QBL4"/>
<dbReference type="EMBL" id="NFLS01000001">
    <property type="protein sequence ID" value="OUQ58249.1"/>
    <property type="molecule type" value="Genomic_DNA"/>
</dbReference>
<evidence type="ECO:0000313" key="3">
    <source>
        <dbReference type="Proteomes" id="UP000195859"/>
    </source>
</evidence>
<evidence type="ECO:0000313" key="4">
    <source>
        <dbReference type="Proteomes" id="UP000196293"/>
    </source>
</evidence>
<comment type="caution">
    <text evidence="2">The sequence shown here is derived from an EMBL/GenBank/DDBJ whole genome shotgun (WGS) entry which is preliminary data.</text>
</comment>
<protein>
    <submittedName>
        <fullName evidence="2">Uncharacterized protein</fullName>
    </submittedName>
</protein>
<accession>A0A1Y4QBL4</accession>
<gene>
    <name evidence="2" type="ORF">B5E44_07095</name>
    <name evidence="1" type="ORF">B5E59_00590</name>
</gene>
<evidence type="ECO:0000313" key="1">
    <source>
        <dbReference type="EMBL" id="OUQ58249.1"/>
    </source>
</evidence>
<organism evidence="2 3">
    <name type="scientific">Lactobacillus gallinarum</name>
    <dbReference type="NCBI Taxonomy" id="52242"/>
    <lineage>
        <taxon>Bacteria</taxon>
        <taxon>Bacillati</taxon>
        <taxon>Bacillota</taxon>
        <taxon>Bacilli</taxon>
        <taxon>Lactobacillales</taxon>
        <taxon>Lactobacillaceae</taxon>
        <taxon>Lactobacillus</taxon>
    </lineage>
</organism>
<evidence type="ECO:0000313" key="2">
    <source>
        <dbReference type="EMBL" id="OUQ75521.1"/>
    </source>
</evidence>
<dbReference type="EMBL" id="NFLZ01000017">
    <property type="protein sequence ID" value="OUQ75521.1"/>
    <property type="molecule type" value="Genomic_DNA"/>
</dbReference>
<dbReference type="RefSeq" id="WP_087175686.1">
    <property type="nucleotide sequence ID" value="NZ_NFKZ01000001.1"/>
</dbReference>
<reference evidence="3 4" key="1">
    <citation type="submission" date="2017-04" db="EMBL/GenBank/DDBJ databases">
        <title>Function of individual gut microbiota members based on whole genome sequencing of pure cultures obtained from chicken caecum.</title>
        <authorList>
            <person name="Medvecky M."/>
            <person name="Cejkova D."/>
            <person name="Polansky O."/>
            <person name="Karasova D."/>
            <person name="Kubasova T."/>
            <person name="Cizek A."/>
            <person name="Rychlik I."/>
        </authorList>
    </citation>
    <scope>NUCLEOTIDE SEQUENCE [LARGE SCALE GENOMIC DNA]</scope>
    <source>
        <strain evidence="3">An101</strain>
        <strain evidence="4">An115</strain>
    </source>
</reference>
<dbReference type="Proteomes" id="UP000195859">
    <property type="component" value="Unassembled WGS sequence"/>
</dbReference>
<name>A0A1Y4QBL4_9LACO</name>
<dbReference type="Proteomes" id="UP000196293">
    <property type="component" value="Unassembled WGS sequence"/>
</dbReference>
<dbReference type="GeneID" id="78202190"/>
<reference evidence="2" key="2">
    <citation type="journal article" date="2018" name="BMC Genomics">
        <title>Whole genome sequencing and function prediction of 133 gut anaerobes isolated from chicken caecum in pure cultures.</title>
        <authorList>
            <person name="Medvecky M."/>
            <person name="Cejkova D."/>
            <person name="Polansky O."/>
            <person name="Karasova D."/>
            <person name="Kubasova T."/>
            <person name="Cizek A."/>
            <person name="Rychlik I."/>
        </authorList>
    </citation>
    <scope>NUCLEOTIDE SEQUENCE</scope>
    <source>
        <strain evidence="2">An101</strain>
        <strain evidence="1">An115</strain>
    </source>
</reference>
<sequence length="124" mass="14840">MLSKKEILKAKFGLKEKMNQEKKELDGIGVYKLLKQSNDFAKRHLESVESWEWIGSSNEPYWNAEQLDKAVPTYWYIGRNRAIEWKILEIQINEENKLRWRMFGLNHLAGEMTWMTDERSESDD</sequence>